<protein>
    <submittedName>
        <fullName evidence="1">8141_t:CDS:1</fullName>
    </submittedName>
</protein>
<organism evidence="1 2">
    <name type="scientific">Funneliformis caledonium</name>
    <dbReference type="NCBI Taxonomy" id="1117310"/>
    <lineage>
        <taxon>Eukaryota</taxon>
        <taxon>Fungi</taxon>
        <taxon>Fungi incertae sedis</taxon>
        <taxon>Mucoromycota</taxon>
        <taxon>Glomeromycotina</taxon>
        <taxon>Glomeromycetes</taxon>
        <taxon>Glomerales</taxon>
        <taxon>Glomeraceae</taxon>
        <taxon>Funneliformis</taxon>
    </lineage>
</organism>
<keyword evidence="2" id="KW-1185">Reference proteome</keyword>
<dbReference type="OrthoDB" id="1470350at2759"/>
<dbReference type="AlphaFoldDB" id="A0A9N9B300"/>
<dbReference type="EMBL" id="CAJVPQ010001439">
    <property type="protein sequence ID" value="CAG8553119.1"/>
    <property type="molecule type" value="Genomic_DNA"/>
</dbReference>
<comment type="caution">
    <text evidence="1">The sequence shown here is derived from an EMBL/GenBank/DDBJ whole genome shotgun (WGS) entry which is preliminary data.</text>
</comment>
<name>A0A9N9B300_9GLOM</name>
<accession>A0A9N9B300</accession>
<gene>
    <name evidence="1" type="ORF">FCALED_LOCUS6220</name>
</gene>
<dbReference type="Proteomes" id="UP000789570">
    <property type="component" value="Unassembled WGS sequence"/>
</dbReference>
<reference evidence="1" key="1">
    <citation type="submission" date="2021-06" db="EMBL/GenBank/DDBJ databases">
        <authorList>
            <person name="Kallberg Y."/>
            <person name="Tangrot J."/>
            <person name="Rosling A."/>
        </authorList>
    </citation>
    <scope>NUCLEOTIDE SEQUENCE</scope>
    <source>
        <strain evidence="1">UK204</strain>
    </source>
</reference>
<proteinExistence type="predicted"/>
<sequence length="69" mass="8056">MPFSLLVVVPERINFSLIEQRVMLCILLRKYEVSLPADSIHKDKLRLDRSTGPLMAPLPIHLIFKRRTE</sequence>
<evidence type="ECO:0000313" key="2">
    <source>
        <dbReference type="Proteomes" id="UP000789570"/>
    </source>
</evidence>
<evidence type="ECO:0000313" key="1">
    <source>
        <dbReference type="EMBL" id="CAG8553119.1"/>
    </source>
</evidence>